<organism evidence="2 3">
    <name type="scientific">Tulasnella calospora MUT 4182</name>
    <dbReference type="NCBI Taxonomy" id="1051891"/>
    <lineage>
        <taxon>Eukaryota</taxon>
        <taxon>Fungi</taxon>
        <taxon>Dikarya</taxon>
        <taxon>Basidiomycota</taxon>
        <taxon>Agaricomycotina</taxon>
        <taxon>Agaricomycetes</taxon>
        <taxon>Cantharellales</taxon>
        <taxon>Tulasnellaceae</taxon>
        <taxon>Tulasnella</taxon>
    </lineage>
</organism>
<dbReference type="SUPFAM" id="SSF81383">
    <property type="entry name" value="F-box domain"/>
    <property type="match status" value="1"/>
</dbReference>
<dbReference type="InterPro" id="IPR032675">
    <property type="entry name" value="LRR_dom_sf"/>
</dbReference>
<reference evidence="3" key="2">
    <citation type="submission" date="2015-01" db="EMBL/GenBank/DDBJ databases">
        <title>Evolutionary Origins and Diversification of the Mycorrhizal Mutualists.</title>
        <authorList>
            <consortium name="DOE Joint Genome Institute"/>
            <consortium name="Mycorrhizal Genomics Consortium"/>
            <person name="Kohler A."/>
            <person name="Kuo A."/>
            <person name="Nagy L.G."/>
            <person name="Floudas D."/>
            <person name="Copeland A."/>
            <person name="Barry K.W."/>
            <person name="Cichocki N."/>
            <person name="Veneault-Fourrey C."/>
            <person name="LaButti K."/>
            <person name="Lindquist E.A."/>
            <person name="Lipzen A."/>
            <person name="Lundell T."/>
            <person name="Morin E."/>
            <person name="Murat C."/>
            <person name="Riley R."/>
            <person name="Ohm R."/>
            <person name="Sun H."/>
            <person name="Tunlid A."/>
            <person name="Henrissat B."/>
            <person name="Grigoriev I.V."/>
            <person name="Hibbett D.S."/>
            <person name="Martin F."/>
        </authorList>
    </citation>
    <scope>NUCLEOTIDE SEQUENCE [LARGE SCALE GENOMIC DNA]</scope>
    <source>
        <strain evidence="3">MUT 4182</strain>
    </source>
</reference>
<gene>
    <name evidence="2" type="ORF">M407DRAFT_218217</name>
</gene>
<dbReference type="Pfam" id="PF12937">
    <property type="entry name" value="F-box-like"/>
    <property type="match status" value="1"/>
</dbReference>
<sequence>MPRAFATSLSTYLASWAAKAFRSQGSFKQSGLTPEGLGRMHIFALPVEVFILVLKLLESRELLYCAIVCSQWKNLALDVKWKEQKVELIEMLRALSPVEPSSGDTNIFGFTNKHRSIKDAVLTAGWRRLNELRRKVTRLQIRKPLALDDINYLMDIKKSVESPRHAFCPELRQLHVKLDGQPEPYVYDFLAGESLVQLNLSWMLIDPDESTRVVTSALERIARRAPLVEHIKVSLFRSEFVNYGLFPKLRILDYEGELSVESWINICAECPLLEVVHVWGLCKGLDDEETTYTPPATQTLPSLLVLRTCEMGDGVLGSSIVRTTNLPQLRELEVALEEAPAAEVETLISQIRRRSPLLEKLRVRGHNLDWGGFASFTALRQLELLGNLSSFTAEHVTEIIGNIPNLASFTIGSGGEEIDRTTVAFTPALLETIAEQCQQLSDLDVPLNALSIPWTSEPPTPAYQFKRLKYLALDPLFIEPGAMEPFAKYLARLVPTVEAFETILFLPDETGTMARAVPSDYQEQWMESLFFEVQGRGRNPE</sequence>
<evidence type="ECO:0000259" key="1">
    <source>
        <dbReference type="PROSITE" id="PS50181"/>
    </source>
</evidence>
<dbReference type="InterPro" id="IPR036047">
    <property type="entry name" value="F-box-like_dom_sf"/>
</dbReference>
<dbReference type="Gene3D" id="3.80.10.10">
    <property type="entry name" value="Ribonuclease Inhibitor"/>
    <property type="match status" value="1"/>
</dbReference>
<dbReference type="OrthoDB" id="3242851at2759"/>
<evidence type="ECO:0000313" key="3">
    <source>
        <dbReference type="Proteomes" id="UP000054248"/>
    </source>
</evidence>
<keyword evidence="3" id="KW-1185">Reference proteome</keyword>
<feature type="domain" description="F-box" evidence="1">
    <location>
        <begin position="39"/>
        <end position="84"/>
    </location>
</feature>
<dbReference type="PANTHER" id="PTHR38926:SF5">
    <property type="entry name" value="F-BOX AND LEUCINE-RICH REPEAT PROTEIN 6"/>
    <property type="match status" value="1"/>
</dbReference>
<dbReference type="SUPFAM" id="SSF52047">
    <property type="entry name" value="RNI-like"/>
    <property type="match status" value="1"/>
</dbReference>
<protein>
    <recommendedName>
        <fullName evidence="1">F-box domain-containing protein</fullName>
    </recommendedName>
</protein>
<dbReference type="InterPro" id="IPR001810">
    <property type="entry name" value="F-box_dom"/>
</dbReference>
<dbReference type="AlphaFoldDB" id="A0A0C3KJ56"/>
<reference evidence="2 3" key="1">
    <citation type="submission" date="2014-04" db="EMBL/GenBank/DDBJ databases">
        <authorList>
            <consortium name="DOE Joint Genome Institute"/>
            <person name="Kuo A."/>
            <person name="Girlanda M."/>
            <person name="Perotto S."/>
            <person name="Kohler A."/>
            <person name="Nagy L.G."/>
            <person name="Floudas D."/>
            <person name="Copeland A."/>
            <person name="Barry K.W."/>
            <person name="Cichocki N."/>
            <person name="Veneault-Fourrey C."/>
            <person name="LaButti K."/>
            <person name="Lindquist E.A."/>
            <person name="Lipzen A."/>
            <person name="Lundell T."/>
            <person name="Morin E."/>
            <person name="Murat C."/>
            <person name="Sun H."/>
            <person name="Tunlid A."/>
            <person name="Henrissat B."/>
            <person name="Grigoriev I.V."/>
            <person name="Hibbett D.S."/>
            <person name="Martin F."/>
            <person name="Nordberg H.P."/>
            <person name="Cantor M.N."/>
            <person name="Hua S.X."/>
        </authorList>
    </citation>
    <scope>NUCLEOTIDE SEQUENCE [LARGE SCALE GENOMIC DNA]</scope>
    <source>
        <strain evidence="2 3">MUT 4182</strain>
    </source>
</reference>
<name>A0A0C3KJ56_9AGAM</name>
<evidence type="ECO:0000313" key="2">
    <source>
        <dbReference type="EMBL" id="KIO21488.1"/>
    </source>
</evidence>
<dbReference type="EMBL" id="KN823137">
    <property type="protein sequence ID" value="KIO21488.1"/>
    <property type="molecule type" value="Genomic_DNA"/>
</dbReference>
<dbReference type="Gene3D" id="1.20.1280.50">
    <property type="match status" value="1"/>
</dbReference>
<dbReference type="PANTHER" id="PTHR38926">
    <property type="entry name" value="F-BOX DOMAIN CONTAINING PROTEIN, EXPRESSED"/>
    <property type="match status" value="1"/>
</dbReference>
<proteinExistence type="predicted"/>
<accession>A0A0C3KJ56</accession>
<dbReference type="HOGENOM" id="CLU_041472_0_0_1"/>
<dbReference type="Proteomes" id="UP000054248">
    <property type="component" value="Unassembled WGS sequence"/>
</dbReference>
<dbReference type="PROSITE" id="PS50181">
    <property type="entry name" value="FBOX"/>
    <property type="match status" value="1"/>
</dbReference>